<dbReference type="AlphaFoldDB" id="A0A7X6S1M4"/>
<evidence type="ECO:0000313" key="3">
    <source>
        <dbReference type="Proteomes" id="UP000522720"/>
    </source>
</evidence>
<sequence>MTRETYLAQLYGYLKRLPKADFDDCMAYFIELFDDAGTEGEEDLIASLGTPQEAAAEIMGDLLDKRIDTAKSTREKLGLVPFSFLVLLAAPLGFPLLLLIVLLVLTAILLMASLLISLYAITIALLAISVAFLWENMAHFQTLGIFLLNLGGMLLSLGIGLFLWLGTVKLSKLFGKSLVTFIQNLYRKVTKHG</sequence>
<accession>A0A7X6S1M4</accession>
<dbReference type="Proteomes" id="UP000522720">
    <property type="component" value="Unassembled WGS sequence"/>
</dbReference>
<reference evidence="2 3" key="1">
    <citation type="submission" date="2020-04" db="EMBL/GenBank/DDBJ databases">
        <title>MicrobeNet Type strains.</title>
        <authorList>
            <person name="Nicholson A.C."/>
        </authorList>
    </citation>
    <scope>NUCLEOTIDE SEQUENCE [LARGE SCALE GENOMIC DNA]</scope>
    <source>
        <strain evidence="2 3">CCUG 69612</strain>
    </source>
</reference>
<feature type="transmembrane region" description="Helical" evidence="1">
    <location>
        <begin position="84"/>
        <end position="110"/>
    </location>
</feature>
<feature type="transmembrane region" description="Helical" evidence="1">
    <location>
        <begin position="146"/>
        <end position="165"/>
    </location>
</feature>
<protein>
    <submittedName>
        <fullName evidence="2">DUF1700 domain-containing protein</fullName>
    </submittedName>
</protein>
<comment type="caution">
    <text evidence="2">The sequence shown here is derived from an EMBL/GenBank/DDBJ whole genome shotgun (WGS) entry which is preliminary data.</text>
</comment>
<dbReference type="EMBL" id="JAAXPR010000031">
    <property type="protein sequence ID" value="NKZ21319.1"/>
    <property type="molecule type" value="Genomic_DNA"/>
</dbReference>
<name>A0A7X6S1M4_9STRE</name>
<keyword evidence="1" id="KW-0472">Membrane</keyword>
<keyword evidence="3" id="KW-1185">Reference proteome</keyword>
<keyword evidence="1" id="KW-0812">Transmembrane</keyword>
<proteinExistence type="predicted"/>
<evidence type="ECO:0000313" key="2">
    <source>
        <dbReference type="EMBL" id="NKZ21319.1"/>
    </source>
</evidence>
<dbReference type="RefSeq" id="WP_168550047.1">
    <property type="nucleotide sequence ID" value="NZ_JAAXPR010000031.1"/>
</dbReference>
<evidence type="ECO:0000256" key="1">
    <source>
        <dbReference type="SAM" id="Phobius"/>
    </source>
</evidence>
<organism evidence="2 3">
    <name type="scientific">Streptococcus ovuberis</name>
    <dbReference type="NCBI Taxonomy" id="1936207"/>
    <lineage>
        <taxon>Bacteria</taxon>
        <taxon>Bacillati</taxon>
        <taxon>Bacillota</taxon>
        <taxon>Bacilli</taxon>
        <taxon>Lactobacillales</taxon>
        <taxon>Streptococcaceae</taxon>
        <taxon>Streptococcus</taxon>
    </lineage>
</organism>
<dbReference type="Pfam" id="PF22564">
    <property type="entry name" value="HAAS"/>
    <property type="match status" value="1"/>
</dbReference>
<keyword evidence="1" id="KW-1133">Transmembrane helix</keyword>
<feature type="transmembrane region" description="Helical" evidence="1">
    <location>
        <begin position="116"/>
        <end position="134"/>
    </location>
</feature>
<gene>
    <name evidence="2" type="ORF">HF992_10930</name>
</gene>